<keyword evidence="5" id="KW-1185">Reference proteome</keyword>
<protein>
    <submittedName>
        <fullName evidence="4">Hemolysin, plasmid</fullName>
    </submittedName>
</protein>
<evidence type="ECO:0000256" key="1">
    <source>
        <dbReference type="ARBA" id="ARBA00004613"/>
    </source>
</evidence>
<keyword evidence="2" id="KW-0964">Secreted</keyword>
<evidence type="ECO:0000313" key="5">
    <source>
        <dbReference type="Proteomes" id="UP000207598"/>
    </source>
</evidence>
<dbReference type="InterPro" id="IPR050557">
    <property type="entry name" value="RTX_toxin/Mannuronan_C5-epim"/>
</dbReference>
<evidence type="ECO:0000313" key="4">
    <source>
        <dbReference type="EMBL" id="SMX49396.1"/>
    </source>
</evidence>
<dbReference type="AlphaFoldDB" id="A0A238L4Z2"/>
<feature type="region of interest" description="Disordered" evidence="3">
    <location>
        <begin position="362"/>
        <end position="392"/>
    </location>
</feature>
<feature type="compositionally biased region" description="Polar residues" evidence="3">
    <location>
        <begin position="323"/>
        <end position="336"/>
    </location>
</feature>
<dbReference type="OrthoDB" id="423072at2"/>
<dbReference type="PROSITE" id="PS00330">
    <property type="entry name" value="HEMOLYSIN_CALCIUM"/>
    <property type="match status" value="3"/>
</dbReference>
<proteinExistence type="predicted"/>
<reference evidence="4 5" key="1">
    <citation type="submission" date="2017-05" db="EMBL/GenBank/DDBJ databases">
        <authorList>
            <person name="Song R."/>
            <person name="Chenine A.L."/>
            <person name="Ruprecht R.M."/>
        </authorList>
    </citation>
    <scope>NUCLEOTIDE SEQUENCE [LARGE SCALE GENOMIC DNA]</scope>
    <source>
        <strain evidence="4 5">CECT 8898</strain>
    </source>
</reference>
<dbReference type="InterPro" id="IPR001343">
    <property type="entry name" value="Hemolysn_Ca-bd"/>
</dbReference>
<gene>
    <name evidence="4" type="primary">hlyA_11</name>
    <name evidence="4" type="ORF">MAA8898_04281</name>
</gene>
<comment type="subcellular location">
    <subcellularLocation>
        <location evidence="1">Secreted</location>
    </subcellularLocation>
</comment>
<dbReference type="GO" id="GO:0005509">
    <property type="term" value="F:calcium ion binding"/>
    <property type="evidence" value="ECO:0007669"/>
    <property type="project" value="InterPro"/>
</dbReference>
<dbReference type="Proteomes" id="UP000207598">
    <property type="component" value="Unassembled WGS sequence"/>
</dbReference>
<dbReference type="RefSeq" id="WP_094023032.1">
    <property type="nucleotide sequence ID" value="NZ_FXYF01000016.1"/>
</dbReference>
<dbReference type="Gene3D" id="2.150.10.10">
    <property type="entry name" value="Serralysin-like metalloprotease, C-terminal"/>
    <property type="match status" value="2"/>
</dbReference>
<organism evidence="4 5">
    <name type="scientific">Maliponia aquimaris</name>
    <dbReference type="NCBI Taxonomy" id="1673631"/>
    <lineage>
        <taxon>Bacteria</taxon>
        <taxon>Pseudomonadati</taxon>
        <taxon>Pseudomonadota</taxon>
        <taxon>Alphaproteobacteria</taxon>
        <taxon>Rhodobacterales</taxon>
        <taxon>Paracoccaceae</taxon>
        <taxon>Maliponia</taxon>
    </lineage>
</organism>
<dbReference type="Pfam" id="PF00353">
    <property type="entry name" value="HemolysinCabind"/>
    <property type="match status" value="4"/>
</dbReference>
<dbReference type="PRINTS" id="PR00313">
    <property type="entry name" value="CABNDNGRPT"/>
</dbReference>
<feature type="compositionally biased region" description="Acidic residues" evidence="3">
    <location>
        <begin position="365"/>
        <end position="380"/>
    </location>
</feature>
<accession>A0A238L4Z2</accession>
<dbReference type="GO" id="GO:0005576">
    <property type="term" value="C:extracellular region"/>
    <property type="evidence" value="ECO:0007669"/>
    <property type="project" value="UniProtKB-SubCell"/>
</dbReference>
<dbReference type="PANTHER" id="PTHR38340:SF1">
    <property type="entry name" value="S-LAYER PROTEIN"/>
    <property type="match status" value="1"/>
</dbReference>
<sequence length="509" mass="51088">MAIVYVNTNTVGPGVRINTVSTPAVASGDTLIIDKEVAVISTTPGIAIDLSATTSSHVQNFGVVAGSRGIQMGGNQSSSSPFSIYNGVTGSITGTNHPIVVGGTSPAQAGFRFSLVNDGVIANDSASSGGIALYHSETVYFGNSGRITNFKRGTGEYYSAVTFFGVGTVNGWNSGVMDSAATSGAVQFIAGTQTVIFNNSGTINSAGLTIESTATLAERIDNSGILNGGILLSDTIGGTLGNSGAIWGDVNLRGGSDTYRGISNGTVSGTVLGGAGNDTLIGGETADRLNGGANDDQLFGRGGDDLLIGDDGNDLMLGGAGNDSMSGGTGNDTMNGQDGDDTMLGDAGNDAMTGGAGVDVMFGGADDDTMNGQDGEDNLEGEAGNDILRGGNGDDALAGGDGFDLLTGGQGVDSFVFRALSETAVGANRDQILDFQKGVDIIVVAGLSPGVFEFRGTAAFDPSGNPELRLFETTTGSTIVQFDADGNGTVDAEIRVANVIGLTATDFVL</sequence>
<dbReference type="InterPro" id="IPR018511">
    <property type="entry name" value="Hemolysin-typ_Ca-bd_CS"/>
</dbReference>
<dbReference type="InterPro" id="IPR011049">
    <property type="entry name" value="Serralysin-like_metalloprot_C"/>
</dbReference>
<name>A0A238L4Z2_9RHOB</name>
<dbReference type="SUPFAM" id="SSF51120">
    <property type="entry name" value="beta-Roll"/>
    <property type="match status" value="2"/>
</dbReference>
<dbReference type="PANTHER" id="PTHR38340">
    <property type="entry name" value="S-LAYER PROTEIN"/>
    <property type="match status" value="1"/>
</dbReference>
<feature type="region of interest" description="Disordered" evidence="3">
    <location>
        <begin position="318"/>
        <end position="350"/>
    </location>
</feature>
<evidence type="ECO:0000256" key="2">
    <source>
        <dbReference type="ARBA" id="ARBA00022525"/>
    </source>
</evidence>
<dbReference type="EMBL" id="FXYF01000016">
    <property type="protein sequence ID" value="SMX49396.1"/>
    <property type="molecule type" value="Genomic_DNA"/>
</dbReference>
<evidence type="ECO:0000256" key="3">
    <source>
        <dbReference type="SAM" id="MobiDB-lite"/>
    </source>
</evidence>